<protein>
    <submittedName>
        <fullName evidence="2">Uncharacterized protein</fullName>
    </submittedName>
</protein>
<accession>A0ABQ4WHW0</accession>
<reference evidence="2" key="1">
    <citation type="journal article" date="2022" name="Int. J. Mol. Sci.">
        <title>Draft Genome of Tanacetum Coccineum: Genomic Comparison of Closely Related Tanacetum-Family Plants.</title>
        <authorList>
            <person name="Yamashiro T."/>
            <person name="Shiraishi A."/>
            <person name="Nakayama K."/>
            <person name="Satake H."/>
        </authorList>
    </citation>
    <scope>NUCLEOTIDE SEQUENCE</scope>
</reference>
<evidence type="ECO:0000256" key="1">
    <source>
        <dbReference type="SAM" id="MobiDB-lite"/>
    </source>
</evidence>
<feature type="compositionally biased region" description="Basic and acidic residues" evidence="1">
    <location>
        <begin position="1"/>
        <end position="13"/>
    </location>
</feature>
<reference evidence="2" key="2">
    <citation type="submission" date="2022-01" db="EMBL/GenBank/DDBJ databases">
        <authorList>
            <person name="Yamashiro T."/>
            <person name="Shiraishi A."/>
            <person name="Satake H."/>
            <person name="Nakayama K."/>
        </authorList>
    </citation>
    <scope>NUCLEOTIDE SEQUENCE</scope>
</reference>
<proteinExistence type="predicted"/>
<name>A0ABQ4WHW0_9ASTR</name>
<sequence length="111" mass="12066">MSKQSREVQDHDMTVNMEARNPSETKLRGKLLASKYRVKQGSSFQDGEGGNLRGGELGELNVLDDALSAFGDFGCCSGDGVFESSLVRSTNNFLGRIIVIFGFLESLEVEA</sequence>
<evidence type="ECO:0000313" key="2">
    <source>
        <dbReference type="EMBL" id="GJS52460.1"/>
    </source>
</evidence>
<comment type="caution">
    <text evidence="2">The sequence shown here is derived from an EMBL/GenBank/DDBJ whole genome shotgun (WGS) entry which is preliminary data.</text>
</comment>
<dbReference type="Proteomes" id="UP001151760">
    <property type="component" value="Unassembled WGS sequence"/>
</dbReference>
<gene>
    <name evidence="2" type="ORF">Tco_0625822</name>
</gene>
<keyword evidence="3" id="KW-1185">Reference proteome</keyword>
<organism evidence="2 3">
    <name type="scientific">Tanacetum coccineum</name>
    <dbReference type="NCBI Taxonomy" id="301880"/>
    <lineage>
        <taxon>Eukaryota</taxon>
        <taxon>Viridiplantae</taxon>
        <taxon>Streptophyta</taxon>
        <taxon>Embryophyta</taxon>
        <taxon>Tracheophyta</taxon>
        <taxon>Spermatophyta</taxon>
        <taxon>Magnoliopsida</taxon>
        <taxon>eudicotyledons</taxon>
        <taxon>Gunneridae</taxon>
        <taxon>Pentapetalae</taxon>
        <taxon>asterids</taxon>
        <taxon>campanulids</taxon>
        <taxon>Asterales</taxon>
        <taxon>Asteraceae</taxon>
        <taxon>Asteroideae</taxon>
        <taxon>Anthemideae</taxon>
        <taxon>Anthemidinae</taxon>
        <taxon>Tanacetum</taxon>
    </lineage>
</organism>
<evidence type="ECO:0000313" key="3">
    <source>
        <dbReference type="Proteomes" id="UP001151760"/>
    </source>
</evidence>
<feature type="region of interest" description="Disordered" evidence="1">
    <location>
        <begin position="1"/>
        <end position="21"/>
    </location>
</feature>
<dbReference type="EMBL" id="BQNB010008657">
    <property type="protein sequence ID" value="GJS52460.1"/>
    <property type="molecule type" value="Genomic_DNA"/>
</dbReference>